<gene>
    <name evidence="1" type="ORF">BECKUNK1418G_GA0071005_100225</name>
    <name evidence="2" type="ORF">BECKUNK1418H_GA0071006_100125</name>
</gene>
<protein>
    <submittedName>
        <fullName evidence="2">Uncharacterized protein</fullName>
    </submittedName>
</protein>
<evidence type="ECO:0000313" key="2">
    <source>
        <dbReference type="EMBL" id="VFK68266.1"/>
    </source>
</evidence>
<accession>A0A451AQF8</accession>
<dbReference type="EMBL" id="CAADGD010000001">
    <property type="protein sequence ID" value="VFK68266.1"/>
    <property type="molecule type" value="Genomic_DNA"/>
</dbReference>
<sequence length="84" mass="9669">MMLTDSHNPHNPHDGLGENHRHAIEKLNLLKNELYIATYLLSKDIPNWDTQSGMYARSMFDEGIEHLIKTVLDSPTKTPKEPEE</sequence>
<dbReference type="EMBL" id="CAADFZ010000002">
    <property type="protein sequence ID" value="VFK58155.1"/>
    <property type="molecule type" value="Genomic_DNA"/>
</dbReference>
<proteinExistence type="predicted"/>
<name>A0A451AQF8_9GAMM</name>
<evidence type="ECO:0000313" key="1">
    <source>
        <dbReference type="EMBL" id="VFK58155.1"/>
    </source>
</evidence>
<organism evidence="2">
    <name type="scientific">Candidatus Kentrum sp. UNK</name>
    <dbReference type="NCBI Taxonomy" id="2126344"/>
    <lineage>
        <taxon>Bacteria</taxon>
        <taxon>Pseudomonadati</taxon>
        <taxon>Pseudomonadota</taxon>
        <taxon>Gammaproteobacteria</taxon>
        <taxon>Candidatus Kentrum</taxon>
    </lineage>
</organism>
<dbReference type="AlphaFoldDB" id="A0A451AQF8"/>
<reference evidence="2" key="1">
    <citation type="submission" date="2019-02" db="EMBL/GenBank/DDBJ databases">
        <authorList>
            <person name="Gruber-Vodicka R. H."/>
            <person name="Seah K. B. B."/>
        </authorList>
    </citation>
    <scope>NUCLEOTIDE SEQUENCE</scope>
    <source>
        <strain evidence="2">BECK_BY19</strain>
        <strain evidence="1">BECK_BY8</strain>
    </source>
</reference>